<dbReference type="EMBL" id="CP015600">
    <property type="protein sequence ID" value="ANF85621.1"/>
    <property type="molecule type" value="Genomic_DNA"/>
</dbReference>
<dbReference type="PATRIC" id="fig|219572.3.peg.2269"/>
<gene>
    <name evidence="1" type="ORF">A7J50_2212</name>
</gene>
<protein>
    <submittedName>
        <fullName evidence="1">Uncharacterized protein</fullName>
    </submittedName>
</protein>
<proteinExistence type="predicted"/>
<evidence type="ECO:0000313" key="2">
    <source>
        <dbReference type="Proteomes" id="UP000077829"/>
    </source>
</evidence>
<dbReference type="AlphaFoldDB" id="A0A172YZK5"/>
<accession>A0A172YZK5</accession>
<reference evidence="1 2" key="1">
    <citation type="submission" date="2016-05" db="EMBL/GenBank/DDBJ databases">
        <title>Complete genome sequence of Pseudomonas antarctica PAMC 27494.</title>
        <authorList>
            <person name="Lee J."/>
        </authorList>
    </citation>
    <scope>NUCLEOTIDE SEQUENCE [LARGE SCALE GENOMIC DNA]</scope>
    <source>
        <strain evidence="1 2">PAMC 27494</strain>
    </source>
</reference>
<organism evidence="1 2">
    <name type="scientific">Pseudomonas antarctica</name>
    <dbReference type="NCBI Taxonomy" id="219572"/>
    <lineage>
        <taxon>Bacteria</taxon>
        <taxon>Pseudomonadati</taxon>
        <taxon>Pseudomonadota</taxon>
        <taxon>Gammaproteobacteria</taxon>
        <taxon>Pseudomonadales</taxon>
        <taxon>Pseudomonadaceae</taxon>
        <taxon>Pseudomonas</taxon>
    </lineage>
</organism>
<dbReference type="KEGG" id="panr:A7J50_2212"/>
<name>A0A172YZK5_9PSED</name>
<sequence>MVFVCDSGWPNAECRERRDERLLERQHLMPTWRLERSPSPDGFELARPALNPVQVRTGLPWMPVALRRNEKRRLSVFCR</sequence>
<dbReference type="Proteomes" id="UP000077829">
    <property type="component" value="Chromosome"/>
</dbReference>
<evidence type="ECO:0000313" key="1">
    <source>
        <dbReference type="EMBL" id="ANF85621.1"/>
    </source>
</evidence>